<keyword evidence="1" id="KW-1133">Transmembrane helix</keyword>
<comment type="caution">
    <text evidence="2">The sequence shown here is derived from an EMBL/GenBank/DDBJ whole genome shotgun (WGS) entry which is preliminary data.</text>
</comment>
<evidence type="ECO:0000313" key="3">
    <source>
        <dbReference type="Proteomes" id="UP000637632"/>
    </source>
</evidence>
<keyword evidence="3" id="KW-1185">Reference proteome</keyword>
<dbReference type="Proteomes" id="UP000637632">
    <property type="component" value="Unassembled WGS sequence"/>
</dbReference>
<evidence type="ECO:0008006" key="4">
    <source>
        <dbReference type="Google" id="ProtNLM"/>
    </source>
</evidence>
<accession>A0ABR6XK05</accession>
<organism evidence="2 3">
    <name type="scientific">Undibacterium aquatile</name>
    <dbReference type="NCBI Taxonomy" id="1537398"/>
    <lineage>
        <taxon>Bacteria</taxon>
        <taxon>Pseudomonadati</taxon>
        <taxon>Pseudomonadota</taxon>
        <taxon>Betaproteobacteria</taxon>
        <taxon>Burkholderiales</taxon>
        <taxon>Oxalobacteraceae</taxon>
        <taxon>Undibacterium</taxon>
    </lineage>
</organism>
<evidence type="ECO:0000313" key="2">
    <source>
        <dbReference type="EMBL" id="MBC3813227.1"/>
    </source>
</evidence>
<proteinExistence type="predicted"/>
<feature type="transmembrane region" description="Helical" evidence="1">
    <location>
        <begin position="100"/>
        <end position="119"/>
    </location>
</feature>
<gene>
    <name evidence="2" type="ORF">H8K26_17435</name>
</gene>
<evidence type="ECO:0000256" key="1">
    <source>
        <dbReference type="SAM" id="Phobius"/>
    </source>
</evidence>
<reference evidence="2 3" key="1">
    <citation type="submission" date="2020-08" db="EMBL/GenBank/DDBJ databases">
        <title>Novel species isolated from subtropical streams in China.</title>
        <authorList>
            <person name="Lu H."/>
        </authorList>
    </citation>
    <scope>NUCLEOTIDE SEQUENCE [LARGE SCALE GENOMIC DNA]</scope>
    <source>
        <strain evidence="2 3">CCTCC AB 2015119</strain>
    </source>
</reference>
<keyword evidence="1" id="KW-0472">Membrane</keyword>
<protein>
    <recommendedName>
        <fullName evidence="4">Membrane protein DUF2214</fullName>
    </recommendedName>
</protein>
<feature type="transmembrane region" description="Helical" evidence="1">
    <location>
        <begin position="61"/>
        <end position="80"/>
    </location>
</feature>
<sequence>MAAALHFACMIWGAPLFRFLGAGEPIARMAEKGHWYANFIAFAIGTLLAVWAAYALSGAGLLIRLPFVQLVLSAITGIYLLRAVAFPLLKPAFPDNSDTFWLVTSGICFIIGLVHLVGLRQIWHQL</sequence>
<dbReference type="EMBL" id="JACOFT010000009">
    <property type="protein sequence ID" value="MBC3813227.1"/>
    <property type="molecule type" value="Genomic_DNA"/>
</dbReference>
<feature type="transmembrane region" description="Helical" evidence="1">
    <location>
        <begin position="33"/>
        <end position="54"/>
    </location>
</feature>
<name>A0ABR6XK05_9BURK</name>
<keyword evidence="1" id="KW-0812">Transmembrane</keyword>